<sequence>MSGEVAVKQVVCEFKIDEQGRVVLVKPSSEVSWFLERGYGEVDKTGVLVLSPVEALYLFEAGKIRVEKGEGDAYTFEELVDIFSRRSPTFWRDFVIYRDLRKRRYVVKEGFSNDLRFRLFERGEYGEKPAKYVVIPIQEGREMSIDQLLKLIRTCRSMNKEPIIAVVDRRNEIVYYSASQVELRNV</sequence>
<dbReference type="CDD" id="cd22363">
    <property type="entry name" value="tRNA-intron_lyase_C"/>
    <property type="match status" value="1"/>
</dbReference>
<dbReference type="EMBL" id="DQVM01000150">
    <property type="protein sequence ID" value="HIQ30424.1"/>
    <property type="molecule type" value="Genomic_DNA"/>
</dbReference>
<evidence type="ECO:0000313" key="4">
    <source>
        <dbReference type="Proteomes" id="UP000608579"/>
    </source>
</evidence>
<dbReference type="NCBIfam" id="TIGR00324">
    <property type="entry name" value="endA"/>
    <property type="match status" value="1"/>
</dbReference>
<dbReference type="SUPFAM" id="SSF55267">
    <property type="entry name" value="tRNA-intron endonuclease N-terminal domain-like"/>
    <property type="match status" value="1"/>
</dbReference>
<accession>A0A833ECN6</accession>
<dbReference type="InterPro" id="IPR036167">
    <property type="entry name" value="tRNA_intron_Endo_cat-like_sf"/>
</dbReference>
<protein>
    <submittedName>
        <fullName evidence="3">tRNA-intron lyase</fullName>
        <ecNumber evidence="3">4.6.1.16</ecNumber>
    </submittedName>
</protein>
<dbReference type="SUPFAM" id="SSF53032">
    <property type="entry name" value="tRNA-intron endonuclease catalytic domain-like"/>
    <property type="match status" value="1"/>
</dbReference>
<dbReference type="GO" id="GO:0006388">
    <property type="term" value="P:tRNA splicing, via endonucleolytic cleavage and ligation"/>
    <property type="evidence" value="ECO:0007669"/>
    <property type="project" value="InterPro"/>
</dbReference>
<feature type="domain" description="tRNA intron endonuclease N-terminal" evidence="2">
    <location>
        <begin position="19"/>
        <end position="80"/>
    </location>
</feature>
<dbReference type="Proteomes" id="UP000608579">
    <property type="component" value="Unassembled WGS sequence"/>
</dbReference>
<dbReference type="Pfam" id="PF01974">
    <property type="entry name" value="tRNA_int_endo"/>
    <property type="match status" value="1"/>
</dbReference>
<gene>
    <name evidence="3" type="primary">endA</name>
    <name evidence="3" type="ORF">EYH45_07685</name>
</gene>
<name>A0A833ECN6_CALS0</name>
<keyword evidence="3" id="KW-0456">Lyase</keyword>
<dbReference type="InterPro" id="IPR006676">
    <property type="entry name" value="tRNA_splic"/>
</dbReference>
<feature type="domain" description="tRNA intron endonuclease catalytic" evidence="1">
    <location>
        <begin position="90"/>
        <end position="175"/>
    </location>
</feature>
<reference evidence="3" key="1">
    <citation type="journal article" date="2020" name="ISME J.">
        <title>Gammaproteobacteria mediating utilization of methyl-, sulfur- and petroleum organic compounds in deep ocean hydrothermal plumes.</title>
        <authorList>
            <person name="Zhou Z."/>
            <person name="Liu Y."/>
            <person name="Pan J."/>
            <person name="Cron B.R."/>
            <person name="Toner B.M."/>
            <person name="Anantharaman K."/>
            <person name="Breier J.A."/>
            <person name="Dick G.J."/>
            <person name="Li M."/>
        </authorList>
    </citation>
    <scope>NUCLEOTIDE SEQUENCE</scope>
    <source>
        <strain evidence="3">SZUA-1515</strain>
    </source>
</reference>
<proteinExistence type="predicted"/>
<dbReference type="Pfam" id="PF02778">
    <property type="entry name" value="tRNA_int_endo_N"/>
    <property type="match status" value="1"/>
</dbReference>
<comment type="caution">
    <text evidence="3">The sequence shown here is derived from an EMBL/GenBank/DDBJ whole genome shotgun (WGS) entry which is preliminary data.</text>
</comment>
<dbReference type="GO" id="GO:0005737">
    <property type="term" value="C:cytoplasm"/>
    <property type="evidence" value="ECO:0007669"/>
    <property type="project" value="TreeGrafter"/>
</dbReference>
<dbReference type="Gene3D" id="3.40.1350.10">
    <property type="match status" value="1"/>
</dbReference>
<dbReference type="AlphaFoldDB" id="A0A833ECN6"/>
<dbReference type="EC" id="4.6.1.16" evidence="3"/>
<dbReference type="GO" id="GO:0000213">
    <property type="term" value="F:tRNA-intron lyase activity"/>
    <property type="evidence" value="ECO:0007669"/>
    <property type="project" value="UniProtKB-EC"/>
</dbReference>
<dbReference type="InterPro" id="IPR006678">
    <property type="entry name" value="tRNA_intron_Endonuc_N"/>
</dbReference>
<evidence type="ECO:0000259" key="1">
    <source>
        <dbReference type="Pfam" id="PF01974"/>
    </source>
</evidence>
<evidence type="ECO:0000259" key="2">
    <source>
        <dbReference type="Pfam" id="PF02778"/>
    </source>
</evidence>
<dbReference type="GO" id="GO:0003676">
    <property type="term" value="F:nucleic acid binding"/>
    <property type="evidence" value="ECO:0007669"/>
    <property type="project" value="InterPro"/>
</dbReference>
<evidence type="ECO:0000313" key="3">
    <source>
        <dbReference type="EMBL" id="HIQ30424.1"/>
    </source>
</evidence>
<dbReference type="Gene3D" id="3.40.1170.20">
    <property type="entry name" value="tRNA intron endonuclease, N-terminal domain"/>
    <property type="match status" value="1"/>
</dbReference>
<dbReference type="InterPro" id="IPR006677">
    <property type="entry name" value="tRNA_intron_Endonuc_cat-like"/>
</dbReference>
<dbReference type="InterPro" id="IPR011856">
    <property type="entry name" value="tRNA_endonuc-like_dom_sf"/>
</dbReference>
<dbReference type="PANTHER" id="PTHR21227">
    <property type="entry name" value="TRNA-SPLICING ENDONUCLEASE SUBUNIT SEN2"/>
    <property type="match status" value="1"/>
</dbReference>
<organism evidence="3 4">
    <name type="scientific">Caldiarchaeum subterraneum</name>
    <dbReference type="NCBI Taxonomy" id="311458"/>
    <lineage>
        <taxon>Archaea</taxon>
        <taxon>Nitrososphaerota</taxon>
        <taxon>Candidatus Caldarchaeales</taxon>
        <taxon>Candidatus Caldarchaeaceae</taxon>
        <taxon>Candidatus Caldarchaeum</taxon>
    </lineage>
</organism>
<dbReference type="InterPro" id="IPR036740">
    <property type="entry name" value="tRNA_intron_Endonuc_N_sf"/>
</dbReference>
<dbReference type="PANTHER" id="PTHR21227:SF0">
    <property type="entry name" value="TRNA-SPLICING ENDONUCLEASE SUBUNIT SEN2"/>
    <property type="match status" value="1"/>
</dbReference>